<dbReference type="InterPro" id="IPR050428">
    <property type="entry name" value="TCS_sensor_his_kinase"/>
</dbReference>
<proteinExistence type="predicted"/>
<dbReference type="Gene3D" id="1.10.287.130">
    <property type="match status" value="1"/>
</dbReference>
<dbReference type="AlphaFoldDB" id="A0A1H4JBK0"/>
<dbReference type="EC" id="2.7.13.3" evidence="3"/>
<evidence type="ECO:0000256" key="5">
    <source>
        <dbReference type="ARBA" id="ARBA00022679"/>
    </source>
</evidence>
<evidence type="ECO:0000313" key="13">
    <source>
        <dbReference type="EMBL" id="SEB43366.1"/>
    </source>
</evidence>
<evidence type="ECO:0000256" key="10">
    <source>
        <dbReference type="ARBA" id="ARBA00023136"/>
    </source>
</evidence>
<reference evidence="13 14" key="1">
    <citation type="submission" date="2016-10" db="EMBL/GenBank/DDBJ databases">
        <authorList>
            <person name="de Groot N.N."/>
        </authorList>
    </citation>
    <scope>NUCLEOTIDE SEQUENCE [LARGE SCALE GENOMIC DNA]</scope>
    <source>
        <strain evidence="13 14">AB35.6</strain>
    </source>
</reference>
<dbReference type="FunFam" id="3.30.565.10:FF:000006">
    <property type="entry name" value="Sensor histidine kinase WalK"/>
    <property type="match status" value="1"/>
</dbReference>
<organism evidence="13 14">
    <name type="scientific">Terriglobus roseus</name>
    <dbReference type="NCBI Taxonomy" id="392734"/>
    <lineage>
        <taxon>Bacteria</taxon>
        <taxon>Pseudomonadati</taxon>
        <taxon>Acidobacteriota</taxon>
        <taxon>Terriglobia</taxon>
        <taxon>Terriglobales</taxon>
        <taxon>Acidobacteriaceae</taxon>
        <taxon>Terriglobus</taxon>
    </lineage>
</organism>
<dbReference type="InterPro" id="IPR036890">
    <property type="entry name" value="HATPase_C_sf"/>
</dbReference>
<evidence type="ECO:0000256" key="7">
    <source>
        <dbReference type="ARBA" id="ARBA00022777"/>
    </source>
</evidence>
<keyword evidence="8" id="KW-1133">Transmembrane helix</keyword>
<accession>A0A1H4JBK0</accession>
<evidence type="ECO:0000256" key="8">
    <source>
        <dbReference type="ARBA" id="ARBA00022989"/>
    </source>
</evidence>
<dbReference type="SMART" id="SM00387">
    <property type="entry name" value="HATPase_c"/>
    <property type="match status" value="1"/>
</dbReference>
<keyword evidence="7 13" id="KW-0418">Kinase</keyword>
<evidence type="ECO:0000259" key="11">
    <source>
        <dbReference type="PROSITE" id="PS50109"/>
    </source>
</evidence>
<dbReference type="GO" id="GO:0005886">
    <property type="term" value="C:plasma membrane"/>
    <property type="evidence" value="ECO:0007669"/>
    <property type="project" value="TreeGrafter"/>
</dbReference>
<dbReference type="Pfam" id="PF00512">
    <property type="entry name" value="HisKA"/>
    <property type="match status" value="1"/>
</dbReference>
<dbReference type="SMART" id="SM00304">
    <property type="entry name" value="HAMP"/>
    <property type="match status" value="1"/>
</dbReference>
<dbReference type="InterPro" id="IPR003661">
    <property type="entry name" value="HisK_dim/P_dom"/>
</dbReference>
<dbReference type="InterPro" id="IPR004358">
    <property type="entry name" value="Sig_transdc_His_kin-like_C"/>
</dbReference>
<keyword evidence="5" id="KW-0808">Transferase</keyword>
<evidence type="ECO:0000259" key="12">
    <source>
        <dbReference type="PROSITE" id="PS50885"/>
    </source>
</evidence>
<keyword evidence="4" id="KW-0597">Phosphoprotein</keyword>
<dbReference type="Proteomes" id="UP000182409">
    <property type="component" value="Unassembled WGS sequence"/>
</dbReference>
<feature type="domain" description="Histidine kinase" evidence="11">
    <location>
        <begin position="233"/>
        <end position="447"/>
    </location>
</feature>
<dbReference type="Gene3D" id="6.10.340.10">
    <property type="match status" value="1"/>
</dbReference>
<dbReference type="PROSITE" id="PS50109">
    <property type="entry name" value="HIS_KIN"/>
    <property type="match status" value="1"/>
</dbReference>
<gene>
    <name evidence="13" type="ORF">SAMN05443244_0488</name>
</gene>
<feature type="domain" description="HAMP" evidence="12">
    <location>
        <begin position="171"/>
        <end position="225"/>
    </location>
</feature>
<comment type="catalytic activity">
    <reaction evidence="1">
        <text>ATP + protein L-histidine = ADP + protein N-phospho-L-histidine.</text>
        <dbReference type="EC" id="2.7.13.3"/>
    </reaction>
</comment>
<dbReference type="PANTHER" id="PTHR45436">
    <property type="entry name" value="SENSOR HISTIDINE KINASE YKOH"/>
    <property type="match status" value="1"/>
</dbReference>
<dbReference type="GO" id="GO:0000155">
    <property type="term" value="F:phosphorelay sensor kinase activity"/>
    <property type="evidence" value="ECO:0007669"/>
    <property type="project" value="InterPro"/>
</dbReference>
<protein>
    <recommendedName>
        <fullName evidence="3">histidine kinase</fullName>
        <ecNumber evidence="3">2.7.13.3</ecNumber>
    </recommendedName>
</protein>
<evidence type="ECO:0000256" key="3">
    <source>
        <dbReference type="ARBA" id="ARBA00012438"/>
    </source>
</evidence>
<dbReference type="CDD" id="cd00075">
    <property type="entry name" value="HATPase"/>
    <property type="match status" value="1"/>
</dbReference>
<dbReference type="Gene3D" id="3.30.565.10">
    <property type="entry name" value="Histidine kinase-like ATPase, C-terminal domain"/>
    <property type="match status" value="1"/>
</dbReference>
<evidence type="ECO:0000256" key="4">
    <source>
        <dbReference type="ARBA" id="ARBA00022553"/>
    </source>
</evidence>
<keyword evidence="10" id="KW-0472">Membrane</keyword>
<evidence type="ECO:0000256" key="9">
    <source>
        <dbReference type="ARBA" id="ARBA00023012"/>
    </source>
</evidence>
<dbReference type="SUPFAM" id="SSF47384">
    <property type="entry name" value="Homodimeric domain of signal transducing histidine kinase"/>
    <property type="match status" value="1"/>
</dbReference>
<dbReference type="InterPro" id="IPR005467">
    <property type="entry name" value="His_kinase_dom"/>
</dbReference>
<dbReference type="InterPro" id="IPR003660">
    <property type="entry name" value="HAMP_dom"/>
</dbReference>
<dbReference type="PRINTS" id="PR00344">
    <property type="entry name" value="BCTRLSENSOR"/>
</dbReference>
<evidence type="ECO:0000256" key="1">
    <source>
        <dbReference type="ARBA" id="ARBA00000085"/>
    </source>
</evidence>
<sequence length="447" mass="48036">MAQIAFALVLGAVAILTERHTRMRALDQQITGRSDSLMGAIQDAEDPEDNITIDPAEVHVMREDRYAVYSESGKLIGRSADDQPALPSVGAMGMSKLRIGTVSYHVLRRKALRIIDRAENGGVGLRRPVVLVYASPESHVLHEVFEAVGQLLVAIVVISVVAAFTTASVVRKTLQPIRDLASAAQKVSPASLHFELPSSAMRVDELRPLATTLSALLDEVREAFAKEQRFVGDAAHEMQTAVAVVRSAIQVLMLRRRSEHEYIAGLEQLLQDNARVESLVASMLDLARFEQASEASTPSLNFADAAREACATMESVAETQGVRLVVSADDSVRTNLRMDRAQTLLTNLLSNAIRHSAAGSTVVVAVKNEAGHAILQVIDEGSGIRAEALPHVFERFYREDPSRSRASGGTGLGLSICQTIVNAAGGRIEITSTAGKGTRVTASFISA</sequence>
<dbReference type="CDD" id="cd00082">
    <property type="entry name" value="HisKA"/>
    <property type="match status" value="1"/>
</dbReference>
<name>A0A1H4JBK0_9BACT</name>
<dbReference type="PROSITE" id="PS50885">
    <property type="entry name" value="HAMP"/>
    <property type="match status" value="1"/>
</dbReference>
<evidence type="ECO:0000313" key="14">
    <source>
        <dbReference type="Proteomes" id="UP000182409"/>
    </source>
</evidence>
<keyword evidence="9" id="KW-0902">Two-component regulatory system</keyword>
<dbReference type="Pfam" id="PF02518">
    <property type="entry name" value="HATPase_c"/>
    <property type="match status" value="1"/>
</dbReference>
<dbReference type="SMART" id="SM00388">
    <property type="entry name" value="HisKA"/>
    <property type="match status" value="1"/>
</dbReference>
<comment type="subcellular location">
    <subcellularLocation>
        <location evidence="2">Membrane</location>
    </subcellularLocation>
</comment>
<dbReference type="InterPro" id="IPR036097">
    <property type="entry name" value="HisK_dim/P_sf"/>
</dbReference>
<dbReference type="SUPFAM" id="SSF55874">
    <property type="entry name" value="ATPase domain of HSP90 chaperone/DNA topoisomerase II/histidine kinase"/>
    <property type="match status" value="1"/>
</dbReference>
<evidence type="ECO:0000256" key="2">
    <source>
        <dbReference type="ARBA" id="ARBA00004370"/>
    </source>
</evidence>
<evidence type="ECO:0000256" key="6">
    <source>
        <dbReference type="ARBA" id="ARBA00022692"/>
    </source>
</evidence>
<dbReference type="EMBL" id="FNSD01000001">
    <property type="protein sequence ID" value="SEB43366.1"/>
    <property type="molecule type" value="Genomic_DNA"/>
</dbReference>
<keyword evidence="6" id="KW-0812">Transmembrane</keyword>
<dbReference type="PANTHER" id="PTHR45436:SF5">
    <property type="entry name" value="SENSOR HISTIDINE KINASE TRCS"/>
    <property type="match status" value="1"/>
</dbReference>
<dbReference type="InterPro" id="IPR003594">
    <property type="entry name" value="HATPase_dom"/>
</dbReference>